<dbReference type="PANTHER" id="PTHR43865:SF1">
    <property type="entry name" value="RUBRERYTHRIN-RELATED"/>
    <property type="match status" value="1"/>
</dbReference>
<dbReference type="InterPro" id="IPR048574">
    <property type="entry name" value="RUBY_RBDX"/>
</dbReference>
<sequence>MEFEKSRTWANLMSAFAGESQARTKYENYAQKASEQGYEQIAAIFRATAANELAHASIWLEALHEGALPDTLVNLQDAAQGEHFEWSSMYKDYAEIAREEGYTRLAAAFELTARVEAEHEARYRSLIGHLEQGSLSKRAEKTVWICRYCGHIHEGEAAPMRCPLCGKAQGFFEVHSREV</sequence>
<dbReference type="EMBL" id="JACSNR010000002">
    <property type="protein sequence ID" value="MBM6922643.1"/>
    <property type="molecule type" value="Genomic_DNA"/>
</dbReference>
<dbReference type="Pfam" id="PF02915">
    <property type="entry name" value="Rubrerythrin"/>
    <property type="match status" value="1"/>
</dbReference>
<dbReference type="InterPro" id="IPR003251">
    <property type="entry name" value="Rr_diiron-bd_dom"/>
</dbReference>
<evidence type="ECO:0000259" key="6">
    <source>
        <dbReference type="PROSITE" id="PS50903"/>
    </source>
</evidence>
<keyword evidence="9" id="KW-1185">Reference proteome</keyword>
<dbReference type="RefSeq" id="WP_191393036.1">
    <property type="nucleotide sequence ID" value="NZ_JACSNR010000002.1"/>
</dbReference>
<keyword evidence="4" id="KW-0249">Electron transport</keyword>
<dbReference type="InterPro" id="IPR024934">
    <property type="entry name" value="Rubredoxin-like_dom"/>
</dbReference>
<gene>
    <name evidence="8" type="ORF">H9X81_02880</name>
</gene>
<dbReference type="Proteomes" id="UP000724149">
    <property type="component" value="Unassembled WGS sequence"/>
</dbReference>
<dbReference type="InterPro" id="IPR012347">
    <property type="entry name" value="Ferritin-like"/>
</dbReference>
<evidence type="ECO:0000256" key="5">
    <source>
        <dbReference type="ARBA" id="ARBA00023004"/>
    </source>
</evidence>
<comment type="cofactor">
    <cofactor evidence="1">
        <name>Fe(3+)</name>
        <dbReference type="ChEBI" id="CHEBI:29034"/>
    </cofactor>
</comment>
<dbReference type="Gene3D" id="1.20.1260.10">
    <property type="match status" value="1"/>
</dbReference>
<name>A0ABS2GKN4_9FIRM</name>
<dbReference type="SUPFAM" id="SSF47240">
    <property type="entry name" value="Ferritin-like"/>
    <property type="match status" value="1"/>
</dbReference>
<accession>A0ABS2GKN4</accession>
<dbReference type="CDD" id="cd01041">
    <property type="entry name" value="Rubrerythrin"/>
    <property type="match status" value="1"/>
</dbReference>
<dbReference type="SUPFAM" id="SSF57802">
    <property type="entry name" value="Rubredoxin-like"/>
    <property type="match status" value="1"/>
</dbReference>
<proteinExistence type="predicted"/>
<dbReference type="PROSITE" id="PS50905">
    <property type="entry name" value="FERRITIN_LIKE"/>
    <property type="match status" value="1"/>
</dbReference>
<keyword evidence="3" id="KW-0479">Metal-binding</keyword>
<dbReference type="CDD" id="cd00729">
    <property type="entry name" value="rubredoxin_SM"/>
    <property type="match status" value="1"/>
</dbReference>
<evidence type="ECO:0000259" key="7">
    <source>
        <dbReference type="PROSITE" id="PS50905"/>
    </source>
</evidence>
<keyword evidence="2" id="KW-0813">Transport</keyword>
<comment type="caution">
    <text evidence="8">The sequence shown here is derived from an EMBL/GenBank/DDBJ whole genome shotgun (WGS) entry which is preliminary data.</text>
</comment>
<evidence type="ECO:0000256" key="3">
    <source>
        <dbReference type="ARBA" id="ARBA00022723"/>
    </source>
</evidence>
<dbReference type="Gene3D" id="2.20.28.10">
    <property type="match status" value="1"/>
</dbReference>
<evidence type="ECO:0000256" key="4">
    <source>
        <dbReference type="ARBA" id="ARBA00022982"/>
    </source>
</evidence>
<dbReference type="PROSITE" id="PS50903">
    <property type="entry name" value="RUBREDOXIN_LIKE"/>
    <property type="match status" value="1"/>
</dbReference>
<keyword evidence="5" id="KW-0408">Iron</keyword>
<evidence type="ECO:0000256" key="2">
    <source>
        <dbReference type="ARBA" id="ARBA00022448"/>
    </source>
</evidence>
<evidence type="ECO:0000256" key="1">
    <source>
        <dbReference type="ARBA" id="ARBA00001965"/>
    </source>
</evidence>
<protein>
    <submittedName>
        <fullName evidence="8">Rubrerythrin family protein</fullName>
    </submittedName>
</protein>
<evidence type="ECO:0000313" key="9">
    <source>
        <dbReference type="Proteomes" id="UP000724149"/>
    </source>
</evidence>
<dbReference type="InterPro" id="IPR009040">
    <property type="entry name" value="Ferritin-like_diiron"/>
</dbReference>
<dbReference type="InterPro" id="IPR052364">
    <property type="entry name" value="Rubrerythrin"/>
</dbReference>
<organism evidence="8 9">
    <name type="scientific">Hydrogenoanaerobacterium saccharovorans</name>
    <dbReference type="NCBI Taxonomy" id="474960"/>
    <lineage>
        <taxon>Bacteria</taxon>
        <taxon>Bacillati</taxon>
        <taxon>Bacillota</taxon>
        <taxon>Clostridia</taxon>
        <taxon>Eubacteriales</taxon>
        <taxon>Oscillospiraceae</taxon>
        <taxon>Hydrogenoanaerobacterium</taxon>
    </lineage>
</organism>
<dbReference type="Pfam" id="PF21349">
    <property type="entry name" value="RUBY_RBDX"/>
    <property type="match status" value="1"/>
</dbReference>
<dbReference type="PANTHER" id="PTHR43865">
    <property type="entry name" value="RUBRERYTHRIN-RELATED"/>
    <property type="match status" value="1"/>
</dbReference>
<feature type="domain" description="Rubredoxin-like" evidence="6">
    <location>
        <begin position="141"/>
        <end position="175"/>
    </location>
</feature>
<reference evidence="8 9" key="1">
    <citation type="journal article" date="2021" name="Sci. Rep.">
        <title>The distribution of antibiotic resistance genes in chicken gut microbiota commensals.</title>
        <authorList>
            <person name="Juricova H."/>
            <person name="Matiasovicova J."/>
            <person name="Kubasova T."/>
            <person name="Cejkova D."/>
            <person name="Rychlik I."/>
        </authorList>
    </citation>
    <scope>NUCLEOTIDE SEQUENCE [LARGE SCALE GENOMIC DNA]</scope>
    <source>
        <strain evidence="8 9">An564</strain>
    </source>
</reference>
<dbReference type="InterPro" id="IPR009078">
    <property type="entry name" value="Ferritin-like_SF"/>
</dbReference>
<feature type="domain" description="Ferritin-like diiron" evidence="7">
    <location>
        <begin position="2"/>
        <end position="134"/>
    </location>
</feature>
<evidence type="ECO:0000313" key="8">
    <source>
        <dbReference type="EMBL" id="MBM6922643.1"/>
    </source>
</evidence>